<evidence type="ECO:0000256" key="4">
    <source>
        <dbReference type="ARBA" id="ARBA00023163"/>
    </source>
</evidence>
<reference evidence="7 8" key="1">
    <citation type="submission" date="2018-08" db="EMBL/GenBank/DDBJ databases">
        <authorList>
            <person name="Khan S.A."/>
            <person name="Jeon C.O."/>
            <person name="Chun B.H."/>
            <person name="Jeong S.E."/>
        </authorList>
    </citation>
    <scope>NUCLEOTIDE SEQUENCE [LARGE SCALE GENOMIC DNA]</scope>
    <source>
        <strain evidence="7 8">S-16</strain>
    </source>
</reference>
<keyword evidence="2" id="KW-0805">Transcription regulation</keyword>
<dbReference type="InterPro" id="IPR023772">
    <property type="entry name" value="DNA-bd_HTH_TetR-type_CS"/>
</dbReference>
<dbReference type="Pfam" id="PF00440">
    <property type="entry name" value="TetR_N"/>
    <property type="match status" value="1"/>
</dbReference>
<dbReference type="InterPro" id="IPR001647">
    <property type="entry name" value="HTH_TetR"/>
</dbReference>
<evidence type="ECO:0000256" key="3">
    <source>
        <dbReference type="ARBA" id="ARBA00023125"/>
    </source>
</evidence>
<accession>A0A3N7HNW4</accession>
<dbReference type="PRINTS" id="PR00455">
    <property type="entry name" value="HTHTETR"/>
</dbReference>
<keyword evidence="8" id="KW-1185">Reference proteome</keyword>
<evidence type="ECO:0000256" key="5">
    <source>
        <dbReference type="PROSITE-ProRule" id="PRU00335"/>
    </source>
</evidence>
<keyword evidence="1" id="KW-0678">Repressor</keyword>
<dbReference type="AlphaFoldDB" id="A0A3N7HNW4"/>
<dbReference type="PANTHER" id="PTHR43479:SF11">
    <property type="entry name" value="ACREF_ENVCD OPERON REPRESSOR-RELATED"/>
    <property type="match status" value="1"/>
</dbReference>
<comment type="caution">
    <text evidence="7">The sequence shown here is derived from an EMBL/GenBank/DDBJ whole genome shotgun (WGS) entry which is preliminary data.</text>
</comment>
<dbReference type="RefSeq" id="WP_124541540.1">
    <property type="nucleotide sequence ID" value="NZ_QUSW01000004.1"/>
</dbReference>
<dbReference type="PROSITE" id="PS50977">
    <property type="entry name" value="HTH_TETR_2"/>
    <property type="match status" value="1"/>
</dbReference>
<evidence type="ECO:0000259" key="6">
    <source>
        <dbReference type="PROSITE" id="PS50977"/>
    </source>
</evidence>
<evidence type="ECO:0000256" key="2">
    <source>
        <dbReference type="ARBA" id="ARBA00023015"/>
    </source>
</evidence>
<evidence type="ECO:0000313" key="7">
    <source>
        <dbReference type="EMBL" id="RQP23810.1"/>
    </source>
</evidence>
<dbReference type="Proteomes" id="UP000267464">
    <property type="component" value="Unassembled WGS sequence"/>
</dbReference>
<dbReference type="PROSITE" id="PS01081">
    <property type="entry name" value="HTH_TETR_1"/>
    <property type="match status" value="1"/>
</dbReference>
<proteinExistence type="predicted"/>
<dbReference type="EMBL" id="QUSW01000004">
    <property type="protein sequence ID" value="RQP23810.1"/>
    <property type="molecule type" value="Genomic_DNA"/>
</dbReference>
<dbReference type="OrthoDB" id="9809772at2"/>
<name>A0A3N7HNW4_9BURK</name>
<protein>
    <submittedName>
        <fullName evidence="7">TetR/AcrR family transcriptional regulator</fullName>
    </submittedName>
</protein>
<dbReference type="GO" id="GO:0003677">
    <property type="term" value="F:DNA binding"/>
    <property type="evidence" value="ECO:0007669"/>
    <property type="project" value="UniProtKB-UniRule"/>
</dbReference>
<dbReference type="SUPFAM" id="SSF46689">
    <property type="entry name" value="Homeodomain-like"/>
    <property type="match status" value="1"/>
</dbReference>
<feature type="domain" description="HTH tetR-type" evidence="6">
    <location>
        <begin position="19"/>
        <end position="79"/>
    </location>
</feature>
<gene>
    <name evidence="7" type="ORF">DZC73_16970</name>
</gene>
<dbReference type="InterPro" id="IPR050624">
    <property type="entry name" value="HTH-type_Tx_Regulator"/>
</dbReference>
<sequence length="208" mass="22633">MTIAETTQAIARNAAQALSEHKRRLLDAMSHVVARKGYAETTIADLAAEARVSRRTFYEHFDTKAECLIALFEVASDQALTVLKSHVDPRHDWHTQVEQALSAYLSTLACNPTLLRTLFIAILGLGAEGLAARRKANQQLADFILEVVNSPAQSKHRKGPMPASDAMGIVGAINELILQAIEENRVERLAELTPDAARLAQAVIDGTA</sequence>
<dbReference type="PANTHER" id="PTHR43479">
    <property type="entry name" value="ACREF/ENVCD OPERON REPRESSOR-RELATED"/>
    <property type="match status" value="1"/>
</dbReference>
<keyword evidence="4" id="KW-0804">Transcription</keyword>
<keyword evidence="3 5" id="KW-0238">DNA-binding</keyword>
<dbReference type="InterPro" id="IPR009057">
    <property type="entry name" value="Homeodomain-like_sf"/>
</dbReference>
<reference evidence="7 8" key="2">
    <citation type="submission" date="2018-12" db="EMBL/GenBank/DDBJ databases">
        <title>Rhizobacter gummiphilus sp. nov., a rubber-degrading bacterium isolated from the soil of a botanical garden in Japan.</title>
        <authorList>
            <person name="Shunsuke S.S."/>
        </authorList>
    </citation>
    <scope>NUCLEOTIDE SEQUENCE [LARGE SCALE GENOMIC DNA]</scope>
    <source>
        <strain evidence="7 8">S-16</strain>
    </source>
</reference>
<feature type="DNA-binding region" description="H-T-H motif" evidence="5">
    <location>
        <begin position="42"/>
        <end position="61"/>
    </location>
</feature>
<evidence type="ECO:0000313" key="8">
    <source>
        <dbReference type="Proteomes" id="UP000267464"/>
    </source>
</evidence>
<organism evidence="7 8">
    <name type="scientific">Piscinibacter terrae</name>
    <dbReference type="NCBI Taxonomy" id="2496871"/>
    <lineage>
        <taxon>Bacteria</taxon>
        <taxon>Pseudomonadati</taxon>
        <taxon>Pseudomonadota</taxon>
        <taxon>Betaproteobacteria</taxon>
        <taxon>Burkholderiales</taxon>
        <taxon>Sphaerotilaceae</taxon>
        <taxon>Piscinibacter</taxon>
    </lineage>
</organism>
<dbReference type="Gene3D" id="1.10.357.10">
    <property type="entry name" value="Tetracycline Repressor, domain 2"/>
    <property type="match status" value="1"/>
</dbReference>
<evidence type="ECO:0000256" key="1">
    <source>
        <dbReference type="ARBA" id="ARBA00022491"/>
    </source>
</evidence>